<name>A0A238YU96_HALEZ</name>
<gene>
    <name evidence="2" type="ORF">SAMN06266787_11826</name>
</gene>
<dbReference type="Proteomes" id="UP000198297">
    <property type="component" value="Unassembled WGS sequence"/>
</dbReference>
<reference evidence="2 3" key="1">
    <citation type="submission" date="2017-06" db="EMBL/GenBank/DDBJ databases">
        <authorList>
            <person name="Kim H.J."/>
            <person name="Triplett B.A."/>
        </authorList>
    </citation>
    <scope>NUCLEOTIDE SEQUENCE [LARGE SCALE GENOMIC DNA]</scope>
    <source>
        <strain evidence="2 3">DSM 19316</strain>
    </source>
</reference>
<organism evidence="2 3">
    <name type="scientific">Halorubrum ezzemoulense</name>
    <name type="common">Halorubrum chaoviator</name>
    <dbReference type="NCBI Taxonomy" id="337243"/>
    <lineage>
        <taxon>Archaea</taxon>
        <taxon>Methanobacteriati</taxon>
        <taxon>Methanobacteriota</taxon>
        <taxon>Stenosarchaea group</taxon>
        <taxon>Halobacteria</taxon>
        <taxon>Halobacteriales</taxon>
        <taxon>Haloferacaceae</taxon>
        <taxon>Halorubrum</taxon>
    </lineage>
</organism>
<accession>A0A238YU96</accession>
<feature type="region of interest" description="Disordered" evidence="1">
    <location>
        <begin position="48"/>
        <end position="73"/>
    </location>
</feature>
<dbReference type="AlphaFoldDB" id="A0A238YU96"/>
<proteinExistence type="predicted"/>
<evidence type="ECO:0000313" key="3">
    <source>
        <dbReference type="Proteomes" id="UP000198297"/>
    </source>
</evidence>
<protein>
    <submittedName>
        <fullName evidence="2">Uncharacterized protein</fullName>
    </submittedName>
</protein>
<evidence type="ECO:0000313" key="2">
    <source>
        <dbReference type="EMBL" id="SNR74214.1"/>
    </source>
</evidence>
<evidence type="ECO:0000256" key="1">
    <source>
        <dbReference type="SAM" id="MobiDB-lite"/>
    </source>
</evidence>
<dbReference type="EMBL" id="FZNK01000018">
    <property type="protein sequence ID" value="SNR74214.1"/>
    <property type="molecule type" value="Genomic_DNA"/>
</dbReference>
<sequence>MLFSDALDMEFDKVEIPKQDDCPVCGDDSAIESVHDVGYRHPARLTLVATPNRRSKRSSKRLPSDPVWGDANRGVSETRMVRSAGLAVSR</sequence>